<dbReference type="Proteomes" id="UP001175211">
    <property type="component" value="Unassembled WGS sequence"/>
</dbReference>
<protein>
    <submittedName>
        <fullName evidence="3">PIN domain-like protein</fullName>
    </submittedName>
</protein>
<dbReference type="SUPFAM" id="SSF88723">
    <property type="entry name" value="PIN domain-like"/>
    <property type="match status" value="1"/>
</dbReference>
<dbReference type="GeneID" id="85363174"/>
<dbReference type="InterPro" id="IPR029060">
    <property type="entry name" value="PIN-like_dom_sf"/>
</dbReference>
<dbReference type="Gene3D" id="3.40.50.1010">
    <property type="entry name" value="5'-nuclease"/>
    <property type="match status" value="1"/>
</dbReference>
<reference evidence="3" key="1">
    <citation type="submission" date="2023-06" db="EMBL/GenBank/DDBJ databases">
        <authorList>
            <consortium name="Lawrence Berkeley National Laboratory"/>
            <person name="Ahrendt S."/>
            <person name="Sahu N."/>
            <person name="Indic B."/>
            <person name="Wong-Bajracharya J."/>
            <person name="Merenyi Z."/>
            <person name="Ke H.-M."/>
            <person name="Monk M."/>
            <person name="Kocsube S."/>
            <person name="Drula E."/>
            <person name="Lipzen A."/>
            <person name="Balint B."/>
            <person name="Henrissat B."/>
            <person name="Andreopoulos B."/>
            <person name="Martin F.M."/>
            <person name="Harder C.B."/>
            <person name="Rigling D."/>
            <person name="Ford K.L."/>
            <person name="Foster G.D."/>
            <person name="Pangilinan J."/>
            <person name="Papanicolaou A."/>
            <person name="Barry K."/>
            <person name="LaButti K."/>
            <person name="Viragh M."/>
            <person name="Koriabine M."/>
            <person name="Yan M."/>
            <person name="Riley R."/>
            <person name="Champramary S."/>
            <person name="Plett K.L."/>
            <person name="Tsai I.J."/>
            <person name="Slot J."/>
            <person name="Sipos G."/>
            <person name="Plett J."/>
            <person name="Nagy L.G."/>
            <person name="Grigoriev I.V."/>
        </authorList>
    </citation>
    <scope>NUCLEOTIDE SEQUENCE</scope>
    <source>
        <strain evidence="3">CCBAS 213</strain>
    </source>
</reference>
<dbReference type="SUPFAM" id="SSF47807">
    <property type="entry name" value="5' to 3' exonuclease, C-terminal subdomain"/>
    <property type="match status" value="1"/>
</dbReference>
<dbReference type="GO" id="GO:0017108">
    <property type="term" value="F:5'-flap endonuclease activity"/>
    <property type="evidence" value="ECO:0007669"/>
    <property type="project" value="TreeGrafter"/>
</dbReference>
<organism evidence="3 4">
    <name type="scientific">Armillaria tabescens</name>
    <name type="common">Ringless honey mushroom</name>
    <name type="synonym">Agaricus tabescens</name>
    <dbReference type="NCBI Taxonomy" id="1929756"/>
    <lineage>
        <taxon>Eukaryota</taxon>
        <taxon>Fungi</taxon>
        <taxon>Dikarya</taxon>
        <taxon>Basidiomycota</taxon>
        <taxon>Agaricomycotina</taxon>
        <taxon>Agaricomycetes</taxon>
        <taxon>Agaricomycetidae</taxon>
        <taxon>Agaricales</taxon>
        <taxon>Marasmiineae</taxon>
        <taxon>Physalacriaceae</taxon>
        <taxon>Desarmillaria</taxon>
    </lineage>
</organism>
<feature type="compositionally biased region" description="Acidic residues" evidence="1">
    <location>
        <begin position="475"/>
        <end position="484"/>
    </location>
</feature>
<feature type="domain" description="XPG-I" evidence="2">
    <location>
        <begin position="95"/>
        <end position="167"/>
    </location>
</feature>
<dbReference type="PRINTS" id="PR00853">
    <property type="entry name" value="XPGRADSUPER"/>
</dbReference>
<accession>A0AA39JU20</accession>
<dbReference type="Gene3D" id="1.10.150.20">
    <property type="entry name" value="5' to 3' exonuclease, C-terminal subdomain"/>
    <property type="match status" value="1"/>
</dbReference>
<dbReference type="CDD" id="cd09870">
    <property type="entry name" value="PIN_YEN1"/>
    <property type="match status" value="1"/>
</dbReference>
<dbReference type="GO" id="GO:0006281">
    <property type="term" value="P:DNA repair"/>
    <property type="evidence" value="ECO:0007669"/>
    <property type="project" value="UniProtKB-ARBA"/>
</dbReference>
<dbReference type="EMBL" id="JAUEPS010000040">
    <property type="protein sequence ID" value="KAK0448912.1"/>
    <property type="molecule type" value="Genomic_DNA"/>
</dbReference>
<dbReference type="InterPro" id="IPR036279">
    <property type="entry name" value="5-3_exonuclease_C_sf"/>
</dbReference>
<dbReference type="InterPro" id="IPR006086">
    <property type="entry name" value="XPG-I_dom"/>
</dbReference>
<dbReference type="SMART" id="SM00484">
    <property type="entry name" value="XPGI"/>
    <property type="match status" value="1"/>
</dbReference>
<evidence type="ECO:0000256" key="1">
    <source>
        <dbReference type="SAM" id="MobiDB-lite"/>
    </source>
</evidence>
<keyword evidence="4" id="KW-1185">Reference proteome</keyword>
<evidence type="ECO:0000313" key="3">
    <source>
        <dbReference type="EMBL" id="KAK0448912.1"/>
    </source>
</evidence>
<evidence type="ECO:0000259" key="2">
    <source>
        <dbReference type="SMART" id="SM00484"/>
    </source>
</evidence>
<feature type="region of interest" description="Disordered" evidence="1">
    <location>
        <begin position="460"/>
        <end position="497"/>
    </location>
</feature>
<sequence length="523" mass="57876">MGVKGGWNLLNSVDSVSFVDWSAQKISTGAVQDLGPRIGVDASGWMFAAKYHHGQTKNPAQASLFKRLGRPSNKRKKAVKKTPDWLAADFKKLLVGFGFPFWEAPGEAEAELAKLSSLGRIDAVMSEDFDTMVFGTQRVIRIKDESDSKYLIEVYEASRFSRNDLVLIALLAGGDYDDGIQGCGIQTAAEITRTGIGKKLFDALEASEVNDYPAVTSAWRLDLRTMLEAKGAGRLSSRHRSLASRIPSNFPKALVLVQYIHPVTSWSNGLGNLPAAPSLGQPDILKLAKLCEELFIWGHPMGIIQNFSHHVFPGLATRELLQDLCKRRGLIQANDSHLSPHAVISKVCAIRANQRERSGSEIFVSLIIPHAILTQITSVLDITYDTDSRGMLTPFMKKREVHAWLSRILVLHAQPNLLDDANQTGKPVKRRKSMKPHLKKIEHIENSIASSSTDIVTSHHVQAEHARTPSILEISSDESGEEMTEATPRKRQKRAASPKYRIEIHLKATGEVLELCMDDEGEI</sequence>
<evidence type="ECO:0000313" key="4">
    <source>
        <dbReference type="Proteomes" id="UP001175211"/>
    </source>
</evidence>
<name>A0AA39JU20_ARMTA</name>
<dbReference type="PANTHER" id="PTHR11081:SF75">
    <property type="entry name" value="ENDONUCLEASE, PUTATIVE (AFU_ORTHOLOGUE AFUA_3G13260)-RELATED"/>
    <property type="match status" value="1"/>
</dbReference>
<comment type="caution">
    <text evidence="3">The sequence shown here is derived from an EMBL/GenBank/DDBJ whole genome shotgun (WGS) entry which is preliminary data.</text>
</comment>
<gene>
    <name evidence="3" type="ORF">EV420DRAFT_1711109</name>
</gene>
<dbReference type="AlphaFoldDB" id="A0AA39JU20"/>
<dbReference type="InterPro" id="IPR006084">
    <property type="entry name" value="XPG/Rad2"/>
</dbReference>
<proteinExistence type="predicted"/>
<dbReference type="PANTHER" id="PTHR11081">
    <property type="entry name" value="FLAP ENDONUCLEASE FAMILY MEMBER"/>
    <property type="match status" value="1"/>
</dbReference>
<dbReference type="RefSeq" id="XP_060326627.1">
    <property type="nucleotide sequence ID" value="XM_060479626.1"/>
</dbReference>
<dbReference type="Pfam" id="PF00867">
    <property type="entry name" value="XPG_I"/>
    <property type="match status" value="1"/>
</dbReference>